<gene>
    <name evidence="3" type="ORF">PHYPA_011793</name>
</gene>
<reference evidence="4" key="3">
    <citation type="submission" date="2020-12" db="UniProtKB">
        <authorList>
            <consortium name="EnsemblPlants"/>
        </authorList>
    </citation>
    <scope>IDENTIFICATION</scope>
</reference>
<feature type="region of interest" description="Disordered" evidence="2">
    <location>
        <begin position="91"/>
        <end position="127"/>
    </location>
</feature>
<dbReference type="AlphaFoldDB" id="A0A2K1K7Z9"/>
<dbReference type="Gramene" id="Pp3c8_19150V3.1">
    <property type="protein sequence ID" value="Pp3c8_19150V3.1"/>
    <property type="gene ID" value="Pp3c8_19150"/>
</dbReference>
<reference evidence="3 5" key="2">
    <citation type="journal article" date="2018" name="Plant J.">
        <title>The Physcomitrella patens chromosome-scale assembly reveals moss genome structure and evolution.</title>
        <authorList>
            <person name="Lang D."/>
            <person name="Ullrich K.K."/>
            <person name="Murat F."/>
            <person name="Fuchs J."/>
            <person name="Jenkins J."/>
            <person name="Haas F.B."/>
            <person name="Piednoel M."/>
            <person name="Gundlach H."/>
            <person name="Van Bel M."/>
            <person name="Meyberg R."/>
            <person name="Vives C."/>
            <person name="Morata J."/>
            <person name="Symeonidi A."/>
            <person name="Hiss M."/>
            <person name="Muchero W."/>
            <person name="Kamisugi Y."/>
            <person name="Saleh O."/>
            <person name="Blanc G."/>
            <person name="Decker E.L."/>
            <person name="van Gessel N."/>
            <person name="Grimwood J."/>
            <person name="Hayes R.D."/>
            <person name="Graham S.W."/>
            <person name="Gunter L.E."/>
            <person name="McDaniel S.F."/>
            <person name="Hoernstein S.N.W."/>
            <person name="Larsson A."/>
            <person name="Li F.W."/>
            <person name="Perroud P.F."/>
            <person name="Phillips J."/>
            <person name="Ranjan P."/>
            <person name="Rokshar D.S."/>
            <person name="Rothfels C.J."/>
            <person name="Schneider L."/>
            <person name="Shu S."/>
            <person name="Stevenson D.W."/>
            <person name="Thummler F."/>
            <person name="Tillich M."/>
            <person name="Villarreal Aguilar J.C."/>
            <person name="Widiez T."/>
            <person name="Wong G.K."/>
            <person name="Wymore A."/>
            <person name="Zhang Y."/>
            <person name="Zimmer A.D."/>
            <person name="Quatrano R.S."/>
            <person name="Mayer K.F.X."/>
            <person name="Goodstein D."/>
            <person name="Casacuberta J.M."/>
            <person name="Vandepoele K."/>
            <person name="Reski R."/>
            <person name="Cuming A.C."/>
            <person name="Tuskan G.A."/>
            <person name="Maumus F."/>
            <person name="Salse J."/>
            <person name="Schmutz J."/>
            <person name="Rensing S.A."/>
        </authorList>
    </citation>
    <scope>NUCLEOTIDE SEQUENCE [LARGE SCALE GENOMIC DNA]</scope>
    <source>
        <strain evidence="4 5">cv. Gransden 2004</strain>
    </source>
</reference>
<dbReference type="EMBL" id="ABEU02000008">
    <property type="protein sequence ID" value="PNR49896.1"/>
    <property type="molecule type" value="Genomic_DNA"/>
</dbReference>
<feature type="region of interest" description="Disordered" evidence="2">
    <location>
        <begin position="142"/>
        <end position="166"/>
    </location>
</feature>
<feature type="compositionally biased region" description="Low complexity" evidence="2">
    <location>
        <begin position="470"/>
        <end position="487"/>
    </location>
</feature>
<keyword evidence="5" id="KW-1185">Reference proteome</keyword>
<evidence type="ECO:0000313" key="4">
    <source>
        <dbReference type="EnsemblPlants" id="Pp3c8_19150V3.1"/>
    </source>
</evidence>
<keyword evidence="1" id="KW-0175">Coiled coil</keyword>
<dbReference type="EnsemblPlants" id="Pp3c8_19150V3.2">
    <property type="protein sequence ID" value="Pp3c8_19150V3.2"/>
    <property type="gene ID" value="Pp3c8_19150"/>
</dbReference>
<feature type="compositionally biased region" description="Polar residues" evidence="2">
    <location>
        <begin position="432"/>
        <end position="441"/>
    </location>
</feature>
<evidence type="ECO:0000256" key="1">
    <source>
        <dbReference type="SAM" id="Coils"/>
    </source>
</evidence>
<sequence>MSQKSPLLVNTRKENIQQAKTEIEEWNKVSSESKSAVKSVASKLAELQSHSEVLTKLKHQVDCETKSFEHQIAKAQDETRYIAREKIAAQRRAESSQLVGTPNGRISPSGRAGKRMKVPDRPSSPNADAMAKLEREFLQQVQSAAGEFVDTAPASQPPSPRNEDQLQEQHLTFEAQREFFTNKVDDAETRFRQAMEEIEYGKPRSTLSAHAEAARKLAAAEAARLKAEALAIEAQEQARRLEHQAKRIQEQAMEQETRLLDQTKGLQAELDRLRAMGSGDKRWKSEKVTIMVGELVLPVKDYNVQVKDHGVEIDVDVDIHHTTAFGNADTAQLAALRDERASAEAEARRLDSQLERTLEERDRLAMELAALQGMSTKSKRWESEVVSVVVGGKALPPLGYQLKVRDEGSQLVIDVQIPNVSDARSAAPVDEVTTSASNASDQRAPLLDDQSKQAINANIQDVLQYLENISDVVSSHSSPSGPSSSNGDGTGNS</sequence>
<dbReference type="InParanoid" id="A0A2K1K7Z9"/>
<reference evidence="3 5" key="1">
    <citation type="journal article" date="2008" name="Science">
        <title>The Physcomitrella genome reveals evolutionary insights into the conquest of land by plants.</title>
        <authorList>
            <person name="Rensing S."/>
            <person name="Lang D."/>
            <person name="Zimmer A."/>
            <person name="Terry A."/>
            <person name="Salamov A."/>
            <person name="Shapiro H."/>
            <person name="Nishiyama T."/>
            <person name="Perroud P.-F."/>
            <person name="Lindquist E."/>
            <person name="Kamisugi Y."/>
            <person name="Tanahashi T."/>
            <person name="Sakakibara K."/>
            <person name="Fujita T."/>
            <person name="Oishi K."/>
            <person name="Shin-I T."/>
            <person name="Kuroki Y."/>
            <person name="Toyoda A."/>
            <person name="Suzuki Y."/>
            <person name="Hashimoto A."/>
            <person name="Yamaguchi K."/>
            <person name="Sugano A."/>
            <person name="Kohara Y."/>
            <person name="Fujiyama A."/>
            <person name="Anterola A."/>
            <person name="Aoki S."/>
            <person name="Ashton N."/>
            <person name="Barbazuk W.B."/>
            <person name="Barker E."/>
            <person name="Bennetzen J."/>
            <person name="Bezanilla M."/>
            <person name="Blankenship R."/>
            <person name="Cho S.H."/>
            <person name="Dutcher S."/>
            <person name="Estelle M."/>
            <person name="Fawcett J.A."/>
            <person name="Gundlach H."/>
            <person name="Hanada K."/>
            <person name="Heyl A."/>
            <person name="Hicks K.A."/>
            <person name="Hugh J."/>
            <person name="Lohr M."/>
            <person name="Mayer K."/>
            <person name="Melkozernov A."/>
            <person name="Murata T."/>
            <person name="Nelson D."/>
            <person name="Pils B."/>
            <person name="Prigge M."/>
            <person name="Reiss B."/>
            <person name="Renner T."/>
            <person name="Rombauts S."/>
            <person name="Rushton P."/>
            <person name="Sanderfoot A."/>
            <person name="Schween G."/>
            <person name="Shiu S.-H."/>
            <person name="Stueber K."/>
            <person name="Theodoulou F.L."/>
            <person name="Tu H."/>
            <person name="Van de Peer Y."/>
            <person name="Verrier P.J."/>
            <person name="Waters E."/>
            <person name="Wood A."/>
            <person name="Yang L."/>
            <person name="Cove D."/>
            <person name="Cuming A."/>
            <person name="Hasebe M."/>
            <person name="Lucas S."/>
            <person name="Mishler D.B."/>
            <person name="Reski R."/>
            <person name="Grigoriev I."/>
            <person name="Quatrano R.S."/>
            <person name="Boore J.L."/>
        </authorList>
    </citation>
    <scope>NUCLEOTIDE SEQUENCE [LARGE SCALE GENOMIC DNA]</scope>
    <source>
        <strain evidence="4 5">cv. Gransden 2004</strain>
    </source>
</reference>
<dbReference type="EnsemblPlants" id="Pp3c8_19150V3.1">
    <property type="protein sequence ID" value="Pp3c8_19150V3.1"/>
    <property type="gene ID" value="Pp3c8_19150"/>
</dbReference>
<evidence type="ECO:0000256" key="2">
    <source>
        <dbReference type="SAM" id="MobiDB-lite"/>
    </source>
</evidence>
<feature type="region of interest" description="Disordered" evidence="2">
    <location>
        <begin position="422"/>
        <end position="445"/>
    </location>
</feature>
<protein>
    <submittedName>
        <fullName evidence="3 4">Uncharacterized protein</fullName>
    </submittedName>
</protein>
<accession>A0A2K1K7Z9</accession>
<feature type="coiled-coil region" evidence="1">
    <location>
        <begin position="333"/>
        <end position="374"/>
    </location>
</feature>
<feature type="compositionally biased region" description="Polar residues" evidence="2">
    <location>
        <begin position="95"/>
        <end position="106"/>
    </location>
</feature>
<dbReference type="Gramene" id="Pp3c8_19150V3.2">
    <property type="protein sequence ID" value="Pp3c8_19150V3.2"/>
    <property type="gene ID" value="Pp3c8_19150"/>
</dbReference>
<evidence type="ECO:0000313" key="3">
    <source>
        <dbReference type="EMBL" id="PNR49896.1"/>
    </source>
</evidence>
<name>A0A2K1K7Z9_PHYPA</name>
<dbReference type="PaxDb" id="3218-PP1S122_107V6.1"/>
<organism evidence="3">
    <name type="scientific">Physcomitrium patens</name>
    <name type="common">Spreading-leaved earth moss</name>
    <name type="synonym">Physcomitrella patens</name>
    <dbReference type="NCBI Taxonomy" id="3218"/>
    <lineage>
        <taxon>Eukaryota</taxon>
        <taxon>Viridiplantae</taxon>
        <taxon>Streptophyta</taxon>
        <taxon>Embryophyta</taxon>
        <taxon>Bryophyta</taxon>
        <taxon>Bryophytina</taxon>
        <taxon>Bryopsida</taxon>
        <taxon>Funariidae</taxon>
        <taxon>Funariales</taxon>
        <taxon>Funariaceae</taxon>
        <taxon>Physcomitrium</taxon>
    </lineage>
</organism>
<proteinExistence type="predicted"/>
<feature type="region of interest" description="Disordered" evidence="2">
    <location>
        <begin position="470"/>
        <end position="493"/>
    </location>
</feature>
<feature type="coiled-coil region" evidence="1">
    <location>
        <begin position="177"/>
        <end position="258"/>
    </location>
</feature>
<dbReference type="Proteomes" id="UP000006727">
    <property type="component" value="Chromosome 8"/>
</dbReference>
<evidence type="ECO:0000313" key="5">
    <source>
        <dbReference type="Proteomes" id="UP000006727"/>
    </source>
</evidence>